<evidence type="ECO:0000256" key="5">
    <source>
        <dbReference type="ARBA" id="ARBA00023014"/>
    </source>
</evidence>
<dbReference type="InterPro" id="IPR058240">
    <property type="entry name" value="rSAM_sf"/>
</dbReference>
<dbReference type="RefSeq" id="WP_013009082.1">
    <property type="nucleotide sequence ID" value="NC_013940.1"/>
</dbReference>
<evidence type="ECO:0000256" key="4">
    <source>
        <dbReference type="ARBA" id="ARBA00023004"/>
    </source>
</evidence>
<accession>D3PF78</accession>
<keyword evidence="9" id="KW-1185">Reference proteome</keyword>
<protein>
    <recommendedName>
        <fullName evidence="7">Radical SAM core domain-containing protein</fullName>
    </recommendedName>
</protein>
<name>D3PF78_DEFDS</name>
<dbReference type="Proteomes" id="UP000001520">
    <property type="component" value="Plasmid megaplasmid pDF308"/>
</dbReference>
<reference evidence="8 9" key="1">
    <citation type="journal article" date="2010" name="DNA Res.">
        <title>Bacterial lifestyle in a deep-sea hydrothermal vent chimney revealed by the genome sequence of the thermophilic bacterium Deferribacter desulfuricans SSM1.</title>
        <authorList>
            <person name="Takaki Y."/>
            <person name="Shimamura S."/>
            <person name="Nakagawa S."/>
            <person name="Fukuhara Y."/>
            <person name="Horikawa H."/>
            <person name="Ankai A."/>
            <person name="Harada T."/>
            <person name="Hosoyama A."/>
            <person name="Oguchi A."/>
            <person name="Fukui S."/>
            <person name="Fujita N."/>
            <person name="Takami H."/>
            <person name="Takai K."/>
        </authorList>
    </citation>
    <scope>NUCLEOTIDE SEQUENCE [LARGE SCALE GENOMIC DNA]</scope>
    <source>
        <strain evidence="9">DSM 14783 / JCM 11476 / NBRC 101012 / SSM1</strain>
        <plasmid evidence="9">Plasmid megaplasmid pDF308</plasmid>
    </source>
</reference>
<evidence type="ECO:0000313" key="8">
    <source>
        <dbReference type="EMBL" id="BAI81870.1"/>
    </source>
</evidence>
<geneLocation type="plasmid" evidence="8 9">
    <name>megaplasmid pDF308</name>
</geneLocation>
<dbReference type="SFLD" id="SFLDS00029">
    <property type="entry name" value="Radical_SAM"/>
    <property type="match status" value="1"/>
</dbReference>
<evidence type="ECO:0000256" key="2">
    <source>
        <dbReference type="ARBA" id="ARBA00022691"/>
    </source>
</evidence>
<organism evidence="8 9">
    <name type="scientific">Deferribacter desulfuricans (strain DSM 14783 / JCM 11476 / NBRC 101012 / SSM1)</name>
    <dbReference type="NCBI Taxonomy" id="639282"/>
    <lineage>
        <taxon>Bacteria</taxon>
        <taxon>Pseudomonadati</taxon>
        <taxon>Deferribacterota</taxon>
        <taxon>Deferribacteres</taxon>
        <taxon>Deferribacterales</taxon>
        <taxon>Deferribacteraceae</taxon>
        <taxon>Deferribacter</taxon>
    </lineage>
</organism>
<evidence type="ECO:0000259" key="7">
    <source>
        <dbReference type="Pfam" id="PF04055"/>
    </source>
</evidence>
<keyword evidence="2" id="KW-0949">S-adenosyl-L-methionine</keyword>
<dbReference type="GO" id="GO:0016491">
    <property type="term" value="F:oxidoreductase activity"/>
    <property type="evidence" value="ECO:0007669"/>
    <property type="project" value="InterPro"/>
</dbReference>
<proteinExistence type="inferred from homology"/>
<dbReference type="AlphaFoldDB" id="D3PF78"/>
<dbReference type="InterPro" id="IPR007197">
    <property type="entry name" value="rSAM"/>
</dbReference>
<keyword evidence="8" id="KW-0614">Plasmid</keyword>
<evidence type="ECO:0000256" key="3">
    <source>
        <dbReference type="ARBA" id="ARBA00022723"/>
    </source>
</evidence>
<dbReference type="KEGG" id="ddf:DEFDS_P250"/>
<dbReference type="GO" id="GO:0051536">
    <property type="term" value="F:iron-sulfur cluster binding"/>
    <property type="evidence" value="ECO:0007669"/>
    <property type="project" value="UniProtKB-KW"/>
</dbReference>
<dbReference type="InterPro" id="IPR023867">
    <property type="entry name" value="Sulphatase_maturase_rSAM"/>
</dbReference>
<dbReference type="eggNOG" id="COG0641">
    <property type="taxonomic scope" value="Bacteria"/>
</dbReference>
<evidence type="ECO:0000256" key="1">
    <source>
        <dbReference type="ARBA" id="ARBA00001966"/>
    </source>
</evidence>
<evidence type="ECO:0000256" key="6">
    <source>
        <dbReference type="ARBA" id="ARBA00023601"/>
    </source>
</evidence>
<dbReference type="Pfam" id="PF04055">
    <property type="entry name" value="Radical_SAM"/>
    <property type="match status" value="1"/>
</dbReference>
<dbReference type="GO" id="GO:0046872">
    <property type="term" value="F:metal ion binding"/>
    <property type="evidence" value="ECO:0007669"/>
    <property type="project" value="UniProtKB-KW"/>
</dbReference>
<dbReference type="PANTHER" id="PTHR43273:SF3">
    <property type="entry name" value="ANAEROBIC SULFATASE-MATURATING ENZYME HOMOLOG ASLB-RELATED"/>
    <property type="match status" value="1"/>
</dbReference>
<feature type="domain" description="Radical SAM core" evidence="7">
    <location>
        <begin position="7"/>
        <end position="159"/>
    </location>
</feature>
<dbReference type="EMBL" id="AP011530">
    <property type="protein sequence ID" value="BAI81870.1"/>
    <property type="molecule type" value="Genomic_DNA"/>
</dbReference>
<comment type="similarity">
    <text evidence="6">Belongs to the radical SAM superfamily. Anaerobic sulfatase-maturating enzyme family.</text>
</comment>
<dbReference type="SFLD" id="SFLDG01067">
    <property type="entry name" value="SPASM/twitch_domain_containing"/>
    <property type="match status" value="1"/>
</dbReference>
<gene>
    <name evidence="8" type="ordered locus">DEFDS_P250</name>
</gene>
<dbReference type="PANTHER" id="PTHR43273">
    <property type="entry name" value="ANAEROBIC SULFATASE-MATURATING ENZYME HOMOLOG ASLB-RELATED"/>
    <property type="match status" value="1"/>
</dbReference>
<evidence type="ECO:0000313" key="9">
    <source>
        <dbReference type="Proteomes" id="UP000001520"/>
    </source>
</evidence>
<dbReference type="OrthoDB" id="9808591at2"/>
<dbReference type="Gene3D" id="3.20.20.70">
    <property type="entry name" value="Aldolase class I"/>
    <property type="match status" value="1"/>
</dbReference>
<keyword evidence="3" id="KW-0479">Metal-binding</keyword>
<dbReference type="SUPFAM" id="SSF102114">
    <property type="entry name" value="Radical SAM enzymes"/>
    <property type="match status" value="1"/>
</dbReference>
<keyword evidence="4" id="KW-0408">Iron</keyword>
<dbReference type="InterPro" id="IPR013785">
    <property type="entry name" value="Aldolase_TIM"/>
</dbReference>
<dbReference type="HOGENOM" id="CLU_590146_0_0_0"/>
<sequence>MRINLLTTTKCNFKCKYCFARADTHNKYFDQADKWNIDLKKLTRFFQDILDFQHHVIRLQYYGGEPILRLDKMIEIAKHIHNKINKTSYSYHSKPNVFFGVITNGTYLTAENIESLVYYGIKFNISFDFVEEISKYNRDESVSIKHLKEIVKNYKKAIHKHYPFLDKYPEFYQKKLMSLTIQTVTTKKHIKLGASTLLDRYRELLKKIDNENPDPKYKGLIHFNVKILDTEPIIKDYYQGKISFKEYKEFLDNILVTPDEFENYYRDCLTYLKENDIPLYIENNFVNFLLCLFGKSSIVDNNILCSLGQNYLSILPNGDIWLCPTFAQYRSFNTDNAISKVAYVGNINDGLLYSKLFLSGELHERLNYINHNTSTCHMFCDVGDVCQSCPADYILKNNTMNSPVGSYRCSIFSKIYKVCNEFYNQLDEKTKKEYHEQALLYLFGSNEAYMPVSKYLIDISTKK</sequence>
<dbReference type="CDD" id="cd01335">
    <property type="entry name" value="Radical_SAM"/>
    <property type="match status" value="1"/>
</dbReference>
<keyword evidence="5" id="KW-0411">Iron-sulfur</keyword>
<comment type="cofactor">
    <cofactor evidence="1">
        <name>[4Fe-4S] cluster</name>
        <dbReference type="ChEBI" id="CHEBI:49883"/>
    </cofactor>
</comment>